<accession>A0ABP5G6A4</accession>
<sequence length="107" mass="11617">MLEDVQGQHDAGEEHASEGEQRQLCRRHEPNLVVPPGRLLILRTLRSGPERGTTISEVITRVDLCGRAPDPVQADPRALSAGRAPQAARTPDPRVNGIPSTKGVLWS</sequence>
<gene>
    <name evidence="2" type="ORF">GCM10009839_47620</name>
</gene>
<comment type="caution">
    <text evidence="2">The sequence shown here is derived from an EMBL/GenBank/DDBJ whole genome shotgun (WGS) entry which is preliminary data.</text>
</comment>
<dbReference type="EMBL" id="BAAAQN010000029">
    <property type="protein sequence ID" value="GAA2040039.1"/>
    <property type="molecule type" value="Genomic_DNA"/>
</dbReference>
<evidence type="ECO:0000313" key="2">
    <source>
        <dbReference type="EMBL" id="GAA2040039.1"/>
    </source>
</evidence>
<feature type="region of interest" description="Disordered" evidence="1">
    <location>
        <begin position="67"/>
        <end position="107"/>
    </location>
</feature>
<organism evidence="2 3">
    <name type="scientific">Catenulispora yoronensis</name>
    <dbReference type="NCBI Taxonomy" id="450799"/>
    <lineage>
        <taxon>Bacteria</taxon>
        <taxon>Bacillati</taxon>
        <taxon>Actinomycetota</taxon>
        <taxon>Actinomycetes</taxon>
        <taxon>Catenulisporales</taxon>
        <taxon>Catenulisporaceae</taxon>
        <taxon>Catenulispora</taxon>
    </lineage>
</organism>
<dbReference type="Proteomes" id="UP001500751">
    <property type="component" value="Unassembled WGS sequence"/>
</dbReference>
<protein>
    <submittedName>
        <fullName evidence="2">Uncharacterized protein</fullName>
    </submittedName>
</protein>
<evidence type="ECO:0000313" key="3">
    <source>
        <dbReference type="Proteomes" id="UP001500751"/>
    </source>
</evidence>
<keyword evidence="3" id="KW-1185">Reference proteome</keyword>
<name>A0ABP5G6A4_9ACTN</name>
<reference evidence="3" key="1">
    <citation type="journal article" date="2019" name="Int. J. Syst. Evol. Microbiol.">
        <title>The Global Catalogue of Microorganisms (GCM) 10K type strain sequencing project: providing services to taxonomists for standard genome sequencing and annotation.</title>
        <authorList>
            <consortium name="The Broad Institute Genomics Platform"/>
            <consortium name="The Broad Institute Genome Sequencing Center for Infectious Disease"/>
            <person name="Wu L."/>
            <person name="Ma J."/>
        </authorList>
    </citation>
    <scope>NUCLEOTIDE SEQUENCE [LARGE SCALE GENOMIC DNA]</scope>
    <source>
        <strain evidence="3">JCM 16014</strain>
    </source>
</reference>
<feature type="region of interest" description="Disordered" evidence="1">
    <location>
        <begin position="1"/>
        <end position="29"/>
    </location>
</feature>
<proteinExistence type="predicted"/>
<evidence type="ECO:0000256" key="1">
    <source>
        <dbReference type="SAM" id="MobiDB-lite"/>
    </source>
</evidence>